<reference evidence="2" key="1">
    <citation type="submission" date="2022-02" db="EMBL/GenBank/DDBJ databases">
        <title>Atlantic sturgeon de novo genome assembly.</title>
        <authorList>
            <person name="Stock M."/>
            <person name="Klopp C."/>
            <person name="Guiguen Y."/>
            <person name="Cabau C."/>
            <person name="Parinello H."/>
            <person name="Santidrian Yebra-Pimentel E."/>
            <person name="Kuhl H."/>
            <person name="Dirks R.P."/>
            <person name="Guessner J."/>
            <person name="Wuertz S."/>
            <person name="Du K."/>
            <person name="Schartl M."/>
        </authorList>
    </citation>
    <scope>NUCLEOTIDE SEQUENCE</scope>
    <source>
        <strain evidence="2">STURGEONOMICS-FGT-2020</strain>
        <tissue evidence="2">Whole blood</tissue>
    </source>
</reference>
<keyword evidence="1" id="KW-0175">Coiled coil</keyword>
<protein>
    <submittedName>
        <fullName evidence="2">Serine/Arginine-related protein 53-like</fullName>
    </submittedName>
</protein>
<comment type="caution">
    <text evidence="2">The sequence shown here is derived from an EMBL/GenBank/DDBJ whole genome shotgun (WGS) entry which is preliminary data.</text>
</comment>
<accession>A0AAD8D4N2</accession>
<name>A0AAD8D4N2_ACIOX</name>
<organism evidence="2 3">
    <name type="scientific">Acipenser oxyrinchus oxyrinchus</name>
    <dbReference type="NCBI Taxonomy" id="40147"/>
    <lineage>
        <taxon>Eukaryota</taxon>
        <taxon>Metazoa</taxon>
        <taxon>Chordata</taxon>
        <taxon>Craniata</taxon>
        <taxon>Vertebrata</taxon>
        <taxon>Euteleostomi</taxon>
        <taxon>Actinopterygii</taxon>
        <taxon>Chondrostei</taxon>
        <taxon>Acipenseriformes</taxon>
        <taxon>Acipenseridae</taxon>
        <taxon>Acipenser</taxon>
    </lineage>
</organism>
<evidence type="ECO:0000256" key="1">
    <source>
        <dbReference type="SAM" id="Coils"/>
    </source>
</evidence>
<dbReference type="PANTHER" id="PTHR31968">
    <property type="entry name" value="SERINE/ARGININE-RELATED PROTEIN 53"/>
    <property type="match status" value="1"/>
</dbReference>
<keyword evidence="3" id="KW-1185">Reference proteome</keyword>
<sequence length="152" mass="17220">MVAQPTLELFLFQTCLPARSETDEVLKAKEKKEEEARKKKEDEQSTLAEQVKRVKDIEAIQGDSFVAQVFISSRDNKKSTESTESGQDLASTVLSTCDDEQELPSIPTAIQYQENDSLAHPNLFIDKAEAEEKWLHRLITLRQERLMGSPVP</sequence>
<dbReference type="InterPro" id="IPR034604">
    <property type="entry name" value="SRRP53"/>
</dbReference>
<feature type="coiled-coil region" evidence="1">
    <location>
        <begin position="18"/>
        <end position="53"/>
    </location>
</feature>
<dbReference type="GO" id="GO:0000380">
    <property type="term" value="P:alternative mRNA splicing, via spliceosome"/>
    <property type="evidence" value="ECO:0007669"/>
    <property type="project" value="InterPro"/>
</dbReference>
<dbReference type="EMBL" id="JAGXEW010000016">
    <property type="protein sequence ID" value="KAK1162490.1"/>
    <property type="molecule type" value="Genomic_DNA"/>
</dbReference>
<dbReference type="PANTHER" id="PTHR31968:SF4">
    <property type="entry name" value="SERINE_ARGININE-RELATED PROTEIN 53"/>
    <property type="match status" value="1"/>
</dbReference>
<dbReference type="GO" id="GO:0005634">
    <property type="term" value="C:nucleus"/>
    <property type="evidence" value="ECO:0007669"/>
    <property type="project" value="TreeGrafter"/>
</dbReference>
<dbReference type="AlphaFoldDB" id="A0AAD8D4N2"/>
<dbReference type="Proteomes" id="UP001230051">
    <property type="component" value="Unassembled WGS sequence"/>
</dbReference>
<dbReference type="GO" id="GO:0005737">
    <property type="term" value="C:cytoplasm"/>
    <property type="evidence" value="ECO:0007669"/>
    <property type="project" value="TreeGrafter"/>
</dbReference>
<evidence type="ECO:0000313" key="3">
    <source>
        <dbReference type="Proteomes" id="UP001230051"/>
    </source>
</evidence>
<gene>
    <name evidence="2" type="primary">Rsrc1</name>
    <name evidence="2" type="ORF">AOXY_G17362</name>
</gene>
<proteinExistence type="predicted"/>
<evidence type="ECO:0000313" key="2">
    <source>
        <dbReference type="EMBL" id="KAK1162490.1"/>
    </source>
</evidence>